<keyword evidence="3" id="KW-1185">Reference proteome</keyword>
<evidence type="ECO:0000313" key="2">
    <source>
        <dbReference type="EMBL" id="AEE49345.1"/>
    </source>
</evidence>
<feature type="signal peptide" evidence="1">
    <location>
        <begin position="1"/>
        <end position="20"/>
    </location>
</feature>
<name>F4KXD7_HALH1</name>
<evidence type="ECO:0000313" key="3">
    <source>
        <dbReference type="Proteomes" id="UP000008461"/>
    </source>
</evidence>
<dbReference type="KEGG" id="hhy:Halhy_1451"/>
<sequence length="320" mass="34957">MRKLFTLVLGACWGLAGLHAQQSAQYTLHMLSPYYWNSGAAAIDQDLSLTASVRQQWGGLPGAPMSQFALLQVPLPQFRAAFGVKFENDELGAQRNSNLMATYNYQLELGSGILGLGASAGFTQYGLDGSQLRTPGGAYQDILINHNDDILSAGAMSGLAPTFDLGAYYQSEKWSFGVAMRNLTSASIQLSEFELQTTRTVFFNGQTSFPLGTSFLIQPSVLVRTDLTQIQTDVGLLIRYNDNIFGGASFRGYNSNSIDALGLIAGAKLNEKLSIAYAYDLVLSPLREVSNGSHELMVHYRIQQGTKSRKPKIIYNPRLL</sequence>
<dbReference type="NCBIfam" id="TIGR03519">
    <property type="entry name" value="T9SS_PorP_fam"/>
    <property type="match status" value="1"/>
</dbReference>
<dbReference type="InterPro" id="IPR019861">
    <property type="entry name" value="PorP/SprF_Bacteroidetes"/>
</dbReference>
<keyword evidence="1" id="KW-0732">Signal</keyword>
<dbReference type="AlphaFoldDB" id="F4KXD7"/>
<protein>
    <submittedName>
        <fullName evidence="2">Membrane protein</fullName>
    </submittedName>
</protein>
<dbReference type="RefSeq" id="WP_013763899.1">
    <property type="nucleotide sequence ID" value="NC_015510.1"/>
</dbReference>
<dbReference type="STRING" id="760192.Halhy_1451"/>
<feature type="chain" id="PRO_5003317242" evidence="1">
    <location>
        <begin position="21"/>
        <end position="320"/>
    </location>
</feature>
<organism evidence="2 3">
    <name type="scientific">Haliscomenobacter hydrossis (strain ATCC 27775 / DSM 1100 / LMG 10767 / O)</name>
    <dbReference type="NCBI Taxonomy" id="760192"/>
    <lineage>
        <taxon>Bacteria</taxon>
        <taxon>Pseudomonadati</taxon>
        <taxon>Bacteroidota</taxon>
        <taxon>Saprospiria</taxon>
        <taxon>Saprospirales</taxon>
        <taxon>Haliscomenobacteraceae</taxon>
        <taxon>Haliscomenobacter</taxon>
    </lineage>
</organism>
<proteinExistence type="predicted"/>
<dbReference type="eggNOG" id="COG3064">
    <property type="taxonomic scope" value="Bacteria"/>
</dbReference>
<reference key="2">
    <citation type="submission" date="2011-04" db="EMBL/GenBank/DDBJ databases">
        <title>Complete sequence of chromosome of Haliscomenobacter hydrossis DSM 1100.</title>
        <authorList>
            <consortium name="US DOE Joint Genome Institute (JGI-PGF)"/>
            <person name="Lucas S."/>
            <person name="Han J."/>
            <person name="Lapidus A."/>
            <person name="Bruce D."/>
            <person name="Goodwin L."/>
            <person name="Pitluck S."/>
            <person name="Peters L."/>
            <person name="Kyrpides N."/>
            <person name="Mavromatis K."/>
            <person name="Ivanova N."/>
            <person name="Ovchinnikova G."/>
            <person name="Pagani I."/>
            <person name="Daligault H."/>
            <person name="Detter J.C."/>
            <person name="Han C."/>
            <person name="Land M."/>
            <person name="Hauser L."/>
            <person name="Markowitz V."/>
            <person name="Cheng J.-F."/>
            <person name="Hugenholtz P."/>
            <person name="Woyke T."/>
            <person name="Wu D."/>
            <person name="Verbarg S."/>
            <person name="Frueling A."/>
            <person name="Brambilla E."/>
            <person name="Klenk H.-P."/>
            <person name="Eisen J.A."/>
        </authorList>
    </citation>
    <scope>NUCLEOTIDE SEQUENCE</scope>
    <source>
        <strain>DSM 1100</strain>
    </source>
</reference>
<gene>
    <name evidence="2" type="ordered locus">Halhy_1451</name>
</gene>
<dbReference type="Proteomes" id="UP000008461">
    <property type="component" value="Chromosome"/>
</dbReference>
<dbReference type="HOGENOM" id="CLU_068235_0_1_10"/>
<accession>F4KXD7</accession>
<evidence type="ECO:0000256" key="1">
    <source>
        <dbReference type="SAM" id="SignalP"/>
    </source>
</evidence>
<dbReference type="EMBL" id="CP002691">
    <property type="protein sequence ID" value="AEE49345.1"/>
    <property type="molecule type" value="Genomic_DNA"/>
</dbReference>
<dbReference type="OrthoDB" id="626665at2"/>
<dbReference type="Pfam" id="PF11751">
    <property type="entry name" value="PorP_SprF"/>
    <property type="match status" value="1"/>
</dbReference>
<reference evidence="2 3" key="1">
    <citation type="journal article" date="2011" name="Stand. Genomic Sci.">
        <title>Complete genome sequence of Haliscomenobacter hydrossis type strain (O).</title>
        <authorList>
            <consortium name="US DOE Joint Genome Institute (JGI-PGF)"/>
            <person name="Daligault H."/>
            <person name="Lapidus A."/>
            <person name="Zeytun A."/>
            <person name="Nolan M."/>
            <person name="Lucas S."/>
            <person name="Del Rio T.G."/>
            <person name="Tice H."/>
            <person name="Cheng J.F."/>
            <person name="Tapia R."/>
            <person name="Han C."/>
            <person name="Goodwin L."/>
            <person name="Pitluck S."/>
            <person name="Liolios K."/>
            <person name="Pagani I."/>
            <person name="Ivanova N."/>
            <person name="Huntemann M."/>
            <person name="Mavromatis K."/>
            <person name="Mikhailova N."/>
            <person name="Pati A."/>
            <person name="Chen A."/>
            <person name="Palaniappan K."/>
            <person name="Land M."/>
            <person name="Hauser L."/>
            <person name="Brambilla E.M."/>
            <person name="Rohde M."/>
            <person name="Verbarg S."/>
            <person name="Goker M."/>
            <person name="Bristow J."/>
            <person name="Eisen J.A."/>
            <person name="Markowitz V."/>
            <person name="Hugenholtz P."/>
            <person name="Kyrpides N.C."/>
            <person name="Klenk H.P."/>
            <person name="Woyke T."/>
        </authorList>
    </citation>
    <scope>NUCLEOTIDE SEQUENCE [LARGE SCALE GENOMIC DNA]</scope>
    <source>
        <strain evidence="3">ATCC 27775 / DSM 1100 / LMG 10767 / O</strain>
    </source>
</reference>